<dbReference type="HOGENOM" id="CLU_000445_28_1_10"/>
<dbReference type="InterPro" id="IPR011123">
    <property type="entry name" value="Y_Y_Y"/>
</dbReference>
<dbReference type="Pfam" id="PF07494">
    <property type="entry name" value="Reg_prop"/>
    <property type="match status" value="2"/>
</dbReference>
<dbReference type="CDD" id="cd00082">
    <property type="entry name" value="HisKA"/>
    <property type="match status" value="1"/>
</dbReference>
<evidence type="ECO:0000256" key="9">
    <source>
        <dbReference type="ARBA" id="ARBA00023015"/>
    </source>
</evidence>
<dbReference type="PANTHER" id="PTHR43547">
    <property type="entry name" value="TWO-COMPONENT HISTIDINE KINASE"/>
    <property type="match status" value="1"/>
</dbReference>
<evidence type="ECO:0000256" key="6">
    <source>
        <dbReference type="ARBA" id="ARBA00022777"/>
    </source>
</evidence>
<evidence type="ECO:0000256" key="8">
    <source>
        <dbReference type="ARBA" id="ARBA00023012"/>
    </source>
</evidence>
<evidence type="ECO:0000313" key="16">
    <source>
        <dbReference type="Proteomes" id="UP000003741"/>
    </source>
</evidence>
<dbReference type="GO" id="GO:0005524">
    <property type="term" value="F:ATP binding"/>
    <property type="evidence" value="ECO:0007669"/>
    <property type="project" value="UniProtKB-KW"/>
</dbReference>
<dbReference type="Pfam" id="PF12833">
    <property type="entry name" value="HTH_18"/>
    <property type="match status" value="1"/>
</dbReference>
<keyword evidence="9" id="KW-0805">Transcription regulation</keyword>
<feature type="domain" description="Response regulatory" evidence="14">
    <location>
        <begin position="1095"/>
        <end position="1210"/>
    </location>
</feature>
<dbReference type="Pfam" id="PF00072">
    <property type="entry name" value="Response_reg"/>
    <property type="match status" value="1"/>
</dbReference>
<evidence type="ECO:0000256" key="3">
    <source>
        <dbReference type="ARBA" id="ARBA00022553"/>
    </source>
</evidence>
<dbReference type="PROSITE" id="PS01124">
    <property type="entry name" value="HTH_ARAC_FAMILY_2"/>
    <property type="match status" value="1"/>
</dbReference>
<keyword evidence="10" id="KW-0804">Transcription</keyword>
<evidence type="ECO:0000256" key="11">
    <source>
        <dbReference type="PROSITE-ProRule" id="PRU00169"/>
    </source>
</evidence>
<keyword evidence="7" id="KW-0067">ATP-binding</keyword>
<dbReference type="InterPro" id="IPR018060">
    <property type="entry name" value="HTH_AraC"/>
</dbReference>
<evidence type="ECO:0000259" key="13">
    <source>
        <dbReference type="PROSITE" id="PS50109"/>
    </source>
</evidence>
<name>I9QMG5_9BACE</name>
<dbReference type="PATRIC" id="fig|997874.3.peg.3013"/>
<dbReference type="EC" id="2.7.13.3" evidence="2"/>
<dbReference type="Gene3D" id="1.10.287.130">
    <property type="match status" value="1"/>
</dbReference>
<dbReference type="SUPFAM" id="SSF47384">
    <property type="entry name" value="Homodimeric domain of signal transducing histidine kinase"/>
    <property type="match status" value="1"/>
</dbReference>
<keyword evidence="4" id="KW-0808">Transferase</keyword>
<dbReference type="SMART" id="SM00342">
    <property type="entry name" value="HTH_ARAC"/>
    <property type="match status" value="1"/>
</dbReference>
<dbReference type="Gene3D" id="3.30.565.10">
    <property type="entry name" value="Histidine kinase-like ATPase, C-terminal domain"/>
    <property type="match status" value="1"/>
</dbReference>
<gene>
    <name evidence="15" type="ORF">HMPREF1062_02925</name>
</gene>
<keyword evidence="16" id="KW-1185">Reference proteome</keyword>
<dbReference type="PROSITE" id="PS50110">
    <property type="entry name" value="RESPONSE_REGULATORY"/>
    <property type="match status" value="1"/>
</dbReference>
<dbReference type="Pfam" id="PF00512">
    <property type="entry name" value="HisKA"/>
    <property type="match status" value="1"/>
</dbReference>
<dbReference type="Gene3D" id="1.10.10.60">
    <property type="entry name" value="Homeodomain-like"/>
    <property type="match status" value="2"/>
</dbReference>
<evidence type="ECO:0000256" key="2">
    <source>
        <dbReference type="ARBA" id="ARBA00012438"/>
    </source>
</evidence>
<dbReference type="RefSeq" id="WP_007217412.1">
    <property type="nucleotide sequence ID" value="NZ_JH724087.1"/>
</dbReference>
<dbReference type="GO" id="GO:0043565">
    <property type="term" value="F:sequence-specific DNA binding"/>
    <property type="evidence" value="ECO:0007669"/>
    <property type="project" value="InterPro"/>
</dbReference>
<evidence type="ECO:0000256" key="1">
    <source>
        <dbReference type="ARBA" id="ARBA00000085"/>
    </source>
</evidence>
<dbReference type="EMBL" id="AGXG01000063">
    <property type="protein sequence ID" value="EIY30508.1"/>
    <property type="molecule type" value="Genomic_DNA"/>
</dbReference>
<organism evidence="15 16">
    <name type="scientific">Bacteroides cellulosilyticus CL02T12C19</name>
    <dbReference type="NCBI Taxonomy" id="997874"/>
    <lineage>
        <taxon>Bacteria</taxon>
        <taxon>Pseudomonadati</taxon>
        <taxon>Bacteroidota</taxon>
        <taxon>Bacteroidia</taxon>
        <taxon>Bacteroidales</taxon>
        <taxon>Bacteroidaceae</taxon>
        <taxon>Bacteroides</taxon>
    </lineage>
</organism>
<dbReference type="CDD" id="cd00156">
    <property type="entry name" value="REC"/>
    <property type="match status" value="1"/>
</dbReference>
<dbReference type="GO" id="GO:0003700">
    <property type="term" value="F:DNA-binding transcription factor activity"/>
    <property type="evidence" value="ECO:0007669"/>
    <property type="project" value="InterPro"/>
</dbReference>
<dbReference type="SUPFAM" id="SSF52172">
    <property type="entry name" value="CheY-like"/>
    <property type="match status" value="1"/>
</dbReference>
<comment type="catalytic activity">
    <reaction evidence="1">
        <text>ATP + protein L-histidine = ADP + protein N-phospho-L-histidine.</text>
        <dbReference type="EC" id="2.7.13.3"/>
    </reaction>
</comment>
<evidence type="ECO:0000256" key="7">
    <source>
        <dbReference type="ARBA" id="ARBA00022840"/>
    </source>
</evidence>
<dbReference type="InterPro" id="IPR005467">
    <property type="entry name" value="His_kinase_dom"/>
</dbReference>
<keyword evidence="8" id="KW-0902">Two-component regulatory system</keyword>
<dbReference type="InterPro" id="IPR036097">
    <property type="entry name" value="HisK_dim/P_sf"/>
</dbReference>
<evidence type="ECO:0000259" key="14">
    <source>
        <dbReference type="PROSITE" id="PS50110"/>
    </source>
</evidence>
<feature type="domain" description="HTH araC/xylS-type" evidence="12">
    <location>
        <begin position="1242"/>
        <end position="1339"/>
    </location>
</feature>
<dbReference type="Proteomes" id="UP000003741">
    <property type="component" value="Unassembled WGS sequence"/>
</dbReference>
<keyword evidence="5" id="KW-0547">Nucleotide-binding</keyword>
<protein>
    <recommendedName>
        <fullName evidence="2">histidine kinase</fullName>
        <ecNumber evidence="2">2.7.13.3</ecNumber>
    </recommendedName>
</protein>
<dbReference type="Pfam" id="PF07495">
    <property type="entry name" value="Y_Y_Y"/>
    <property type="match status" value="1"/>
</dbReference>
<dbReference type="InterPro" id="IPR011006">
    <property type="entry name" value="CheY-like_superfamily"/>
</dbReference>
<sequence>MRRPVFLLLLLLILLQITLPVKLSGQKPDYRLFDNISLGTEASVINCFLQDTQGLIWIGSNKGLFSYDGYSTQPHFTFAKRNNTQIYCGTVVDSTYLYLGADNGLLVYNYRTDTYEEPETQLPTDIRALLVHDGMLWLGTLNGLYTYSLNDHQLSAVTEGIPHQTIYSLIRSSDGLLYIGTYNGFCRYIPATRHFEEIDLPLSGNRSNQFVNSLLEDTARGCIWIGTEGCLFRYTPADGRTQRIDAFHDNSVKSLALDGSGQLLVGTDNGLYVYQEGEPLLHVVHDSRNLQSLSNNIIWTIFADREHNIWLGTDYGISMSRNNNALRYIPISQITGTGEGNQFYSMLRDTHGTYWFGGTNGLIRFTQPLGEEQDVAWYKMGDRKYPLSHNRVRHLYEDRERQLWVATDGSISRYEPKNRQFVHYSIVDSTRRYNANWAYHLFEDREGKLWIATCLGGIFVVDKQNLMRSSGGPYMAEKTYSIHNGLSGMFINQLIPDREGNVWALLYNSANSIEKINPRTGEITHIAPDELTGERTPNFILSAQDGHIWIGFPGGVMRVQPDNDSIRMLPFDEYNHYAILSMAEADGKIWISTTDGFWVADQQTLEIRRLNITDKRFTSMFFDRTSGEFYLGTADGFAISSSEALLAEHTEKPLILTAIYINNQLYQPNISQTDLSHSGTGRSGTSSLPEQSIRYSQRIELAYDQNNLAFELSDLPYSLEEKSKLVYRLEGVDREWNLLKANTNRITYNNLSYGDYRLLVSKLDAYGKPSDRAYTLEVHIIPPWYYTLWAKALYVLLCLILVVWTINFFRVKNRLKLERMEKEKILEQSQAKMEFFTNLSHDLKTPLSMIIAPISKLLPGIKDQQEKKQLEQVHRNAMKLNSLIHQGLDFNRVDSGNNTLLILSQIELVSFARGLFALYAEEKAKEKKLTFHFHTDREKIYIQMDAIKLESILDNLLSNAVKYTPEEGEVTLRLQASDKEVHISVSDTGIGVPRQDQPYVFQRFFQSPKTAGKKEGTGIGLYLVKTYTELHGGNVQLSSEENKGTTITLTLPVIAMEQSAVEVSPETVSSDIESVAAGVEVVVPDTDMPAPDAPLLLIVDDTPEISEFIYQMLHTKYRCRLADNGKIGMELTMELMPDLIIADVMMPVMDGLEMVRHIKKNIPTSTIPIILLTAKSDKETELESIQLHIDAFIPKPFEPDILLSRVEQLLHSRETHEAKARMEVLSTPKEIEAVSYDEKFLANVIHLIEEHISDSELNVNALCEWTDINNKQMYRKIKQLTGMTPVEYIKSIRMKKAAMLLKQQKFTVAEVMYMVGFSNHSYFSKCFQAEFGVTPKQYV</sequence>
<evidence type="ECO:0000256" key="4">
    <source>
        <dbReference type="ARBA" id="ARBA00022679"/>
    </source>
</evidence>
<keyword evidence="6" id="KW-0418">Kinase</keyword>
<feature type="modified residue" description="4-aspartylphosphate" evidence="11">
    <location>
        <position position="1143"/>
    </location>
</feature>
<dbReference type="InterPro" id="IPR009057">
    <property type="entry name" value="Homeodomain-like_sf"/>
</dbReference>
<evidence type="ECO:0000313" key="15">
    <source>
        <dbReference type="EMBL" id="EIY30508.1"/>
    </source>
</evidence>
<keyword evidence="3 11" id="KW-0597">Phosphoprotein</keyword>
<evidence type="ECO:0000256" key="5">
    <source>
        <dbReference type="ARBA" id="ARBA00022741"/>
    </source>
</evidence>
<dbReference type="PRINTS" id="PR00344">
    <property type="entry name" value="BCTRLSENSOR"/>
</dbReference>
<dbReference type="SUPFAM" id="SSF55874">
    <property type="entry name" value="ATPase domain of HSP90 chaperone/DNA topoisomerase II/histidine kinase"/>
    <property type="match status" value="1"/>
</dbReference>
<dbReference type="SUPFAM" id="SSF63829">
    <property type="entry name" value="Calcium-dependent phosphotriesterase"/>
    <property type="match status" value="2"/>
</dbReference>
<dbReference type="SMART" id="SM00448">
    <property type="entry name" value="REC"/>
    <property type="match status" value="1"/>
</dbReference>
<evidence type="ECO:0000256" key="10">
    <source>
        <dbReference type="ARBA" id="ARBA00023163"/>
    </source>
</evidence>
<reference evidence="15 16" key="1">
    <citation type="submission" date="2012-02" db="EMBL/GenBank/DDBJ databases">
        <title>The Genome Sequence of Bacteroides cellulosilyticus CL02T12C19.</title>
        <authorList>
            <consortium name="The Broad Institute Genome Sequencing Platform"/>
            <person name="Earl A."/>
            <person name="Ward D."/>
            <person name="Feldgarden M."/>
            <person name="Gevers D."/>
            <person name="Zitomersky N.L."/>
            <person name="Coyne M.J."/>
            <person name="Comstock L.E."/>
            <person name="Young S.K."/>
            <person name="Zeng Q."/>
            <person name="Gargeya S."/>
            <person name="Fitzgerald M."/>
            <person name="Haas B."/>
            <person name="Abouelleil A."/>
            <person name="Alvarado L."/>
            <person name="Arachchi H.M."/>
            <person name="Berlin A."/>
            <person name="Chapman S.B."/>
            <person name="Gearin G."/>
            <person name="Goldberg J."/>
            <person name="Griggs A."/>
            <person name="Gujja S."/>
            <person name="Hansen M."/>
            <person name="Heiman D."/>
            <person name="Howarth C."/>
            <person name="Larimer J."/>
            <person name="Lui A."/>
            <person name="MacDonald P.J.P."/>
            <person name="McCowen C."/>
            <person name="Montmayeur A."/>
            <person name="Murphy C."/>
            <person name="Neiman D."/>
            <person name="Pearson M."/>
            <person name="Priest M."/>
            <person name="Roberts A."/>
            <person name="Saif S."/>
            <person name="Shea T."/>
            <person name="Sisk P."/>
            <person name="Stolte C."/>
            <person name="Sykes S."/>
            <person name="Wortman J."/>
            <person name="Nusbaum C."/>
            <person name="Birren B."/>
        </authorList>
    </citation>
    <scope>NUCLEOTIDE SEQUENCE [LARGE SCALE GENOMIC DNA]</scope>
    <source>
        <strain evidence="15 16">CL02T12C19</strain>
    </source>
</reference>
<dbReference type="InterPro" id="IPR015943">
    <property type="entry name" value="WD40/YVTN_repeat-like_dom_sf"/>
</dbReference>
<feature type="domain" description="Histidine kinase" evidence="13">
    <location>
        <begin position="838"/>
        <end position="1055"/>
    </location>
</feature>
<dbReference type="InterPro" id="IPR013783">
    <property type="entry name" value="Ig-like_fold"/>
</dbReference>
<dbReference type="PROSITE" id="PS50109">
    <property type="entry name" value="HIS_KIN"/>
    <property type="match status" value="1"/>
</dbReference>
<dbReference type="InterPro" id="IPR003594">
    <property type="entry name" value="HATPase_dom"/>
</dbReference>
<comment type="caution">
    <text evidence="15">The sequence shown here is derived from an EMBL/GenBank/DDBJ whole genome shotgun (WGS) entry which is preliminary data.</text>
</comment>
<dbReference type="Gene3D" id="3.40.50.2300">
    <property type="match status" value="1"/>
</dbReference>
<dbReference type="PANTHER" id="PTHR43547:SF2">
    <property type="entry name" value="HYBRID SIGNAL TRANSDUCTION HISTIDINE KINASE C"/>
    <property type="match status" value="1"/>
</dbReference>
<dbReference type="InterPro" id="IPR001789">
    <property type="entry name" value="Sig_transdc_resp-reg_receiver"/>
</dbReference>
<dbReference type="SMART" id="SM00388">
    <property type="entry name" value="HisKA"/>
    <property type="match status" value="1"/>
</dbReference>
<dbReference type="Gene3D" id="2.60.40.10">
    <property type="entry name" value="Immunoglobulins"/>
    <property type="match status" value="1"/>
</dbReference>
<dbReference type="Pfam" id="PF02518">
    <property type="entry name" value="HATPase_c"/>
    <property type="match status" value="1"/>
</dbReference>
<dbReference type="InterPro" id="IPR004358">
    <property type="entry name" value="Sig_transdc_His_kin-like_C"/>
</dbReference>
<dbReference type="SMART" id="SM00387">
    <property type="entry name" value="HATPase_c"/>
    <property type="match status" value="1"/>
</dbReference>
<evidence type="ECO:0000259" key="12">
    <source>
        <dbReference type="PROSITE" id="PS01124"/>
    </source>
</evidence>
<dbReference type="Gene3D" id="2.130.10.10">
    <property type="entry name" value="YVTN repeat-like/Quinoprotein amine dehydrogenase"/>
    <property type="match status" value="2"/>
</dbReference>
<dbReference type="FunFam" id="3.30.565.10:FF:000037">
    <property type="entry name" value="Hybrid sensor histidine kinase/response regulator"/>
    <property type="match status" value="1"/>
</dbReference>
<accession>I9QMG5</accession>
<dbReference type="SUPFAM" id="SSF46689">
    <property type="entry name" value="Homeodomain-like"/>
    <property type="match status" value="1"/>
</dbReference>
<dbReference type="InterPro" id="IPR036890">
    <property type="entry name" value="HATPase_C_sf"/>
</dbReference>
<dbReference type="InterPro" id="IPR011110">
    <property type="entry name" value="Reg_prop"/>
</dbReference>
<proteinExistence type="predicted"/>
<dbReference type="GO" id="GO:0000155">
    <property type="term" value="F:phosphorelay sensor kinase activity"/>
    <property type="evidence" value="ECO:0007669"/>
    <property type="project" value="InterPro"/>
</dbReference>
<dbReference type="InterPro" id="IPR003661">
    <property type="entry name" value="HisK_dim/P_dom"/>
</dbReference>